<dbReference type="GO" id="GO:0008168">
    <property type="term" value="F:methyltransferase activity"/>
    <property type="evidence" value="ECO:0007669"/>
    <property type="project" value="UniProtKB-KW"/>
</dbReference>
<gene>
    <name evidence="6" type="ORF">SAMN05192540_3405</name>
</gene>
<protein>
    <submittedName>
        <fullName evidence="6">Protein-S-isoprenylcysteine O-methyltransferase Ste14</fullName>
    </submittedName>
</protein>
<dbReference type="Pfam" id="PF04191">
    <property type="entry name" value="PEMT"/>
    <property type="match status" value="1"/>
</dbReference>
<evidence type="ECO:0000313" key="7">
    <source>
        <dbReference type="Proteomes" id="UP000183038"/>
    </source>
</evidence>
<dbReference type="Gene3D" id="1.20.120.1630">
    <property type="match status" value="1"/>
</dbReference>
<reference evidence="6 7" key="1">
    <citation type="submission" date="2016-10" db="EMBL/GenBank/DDBJ databases">
        <authorList>
            <person name="de Groot N.N."/>
        </authorList>
    </citation>
    <scope>NUCLEOTIDE SEQUENCE [LARGE SCALE GENOMIC DNA]</scope>
    <source>
        <strain evidence="6 7">MAR_2009_71</strain>
    </source>
</reference>
<sequence>MELKVPPVIVFLCFGSIMYLLDLVLPIGYFDFFGRLMLAKFLVGIGMVIALLALIQFRFAKTTVDPTKPDKAQSFVVSGVFKFSRNPMYLALLLILLALGIFLGNAFNTLVAAGFVAYMNRFQIIPEEQILLNKFGRSFKDYCILTRRWF</sequence>
<evidence type="ECO:0000256" key="2">
    <source>
        <dbReference type="ARBA" id="ARBA00022692"/>
    </source>
</evidence>
<dbReference type="InterPro" id="IPR007318">
    <property type="entry name" value="Phopholipid_MeTrfase"/>
</dbReference>
<dbReference type="PANTHER" id="PTHR12714:SF24">
    <property type="entry name" value="SLR1182 PROTEIN"/>
    <property type="match status" value="1"/>
</dbReference>
<dbReference type="RefSeq" id="WP_074674196.1">
    <property type="nucleotide sequence ID" value="NZ_FNTB01000001.1"/>
</dbReference>
<proteinExistence type="predicted"/>
<dbReference type="Proteomes" id="UP000183038">
    <property type="component" value="Unassembled WGS sequence"/>
</dbReference>
<dbReference type="AlphaFoldDB" id="A0A1H4T9N5"/>
<keyword evidence="6" id="KW-0808">Transferase</keyword>
<feature type="transmembrane region" description="Helical" evidence="5">
    <location>
        <begin position="37"/>
        <end position="59"/>
    </location>
</feature>
<dbReference type="PANTHER" id="PTHR12714">
    <property type="entry name" value="PROTEIN-S ISOPRENYLCYSTEINE O-METHYLTRANSFERASE"/>
    <property type="match status" value="1"/>
</dbReference>
<dbReference type="EMBL" id="FNTB01000001">
    <property type="protein sequence ID" value="SEC53185.1"/>
    <property type="molecule type" value="Genomic_DNA"/>
</dbReference>
<organism evidence="6 7">
    <name type="scientific">Maribacter dokdonensis</name>
    <dbReference type="NCBI Taxonomy" id="320912"/>
    <lineage>
        <taxon>Bacteria</taxon>
        <taxon>Pseudomonadati</taxon>
        <taxon>Bacteroidota</taxon>
        <taxon>Flavobacteriia</taxon>
        <taxon>Flavobacteriales</taxon>
        <taxon>Flavobacteriaceae</taxon>
        <taxon>Maribacter</taxon>
    </lineage>
</organism>
<keyword evidence="6" id="KW-0489">Methyltransferase</keyword>
<accession>A0A1H4T9N5</accession>
<evidence type="ECO:0000256" key="5">
    <source>
        <dbReference type="SAM" id="Phobius"/>
    </source>
</evidence>
<evidence type="ECO:0000256" key="1">
    <source>
        <dbReference type="ARBA" id="ARBA00004127"/>
    </source>
</evidence>
<dbReference type="GO" id="GO:0012505">
    <property type="term" value="C:endomembrane system"/>
    <property type="evidence" value="ECO:0007669"/>
    <property type="project" value="UniProtKB-SubCell"/>
</dbReference>
<comment type="subcellular location">
    <subcellularLocation>
        <location evidence="1">Endomembrane system</location>
        <topology evidence="1">Multi-pass membrane protein</topology>
    </subcellularLocation>
</comment>
<evidence type="ECO:0000256" key="3">
    <source>
        <dbReference type="ARBA" id="ARBA00022989"/>
    </source>
</evidence>
<feature type="transmembrane region" description="Helical" evidence="5">
    <location>
        <begin position="6"/>
        <end position="25"/>
    </location>
</feature>
<evidence type="ECO:0000313" key="6">
    <source>
        <dbReference type="EMBL" id="SEC53185.1"/>
    </source>
</evidence>
<name>A0A1H4T9N5_9FLAO</name>
<dbReference type="GO" id="GO:0032259">
    <property type="term" value="P:methylation"/>
    <property type="evidence" value="ECO:0007669"/>
    <property type="project" value="UniProtKB-KW"/>
</dbReference>
<dbReference type="OrthoDB" id="9809773at2"/>
<keyword evidence="2 5" id="KW-0812">Transmembrane</keyword>
<evidence type="ECO:0000256" key="4">
    <source>
        <dbReference type="ARBA" id="ARBA00023136"/>
    </source>
</evidence>
<feature type="transmembrane region" description="Helical" evidence="5">
    <location>
        <begin position="88"/>
        <end position="118"/>
    </location>
</feature>
<keyword evidence="3 5" id="KW-1133">Transmembrane helix</keyword>
<keyword evidence="4 5" id="KW-0472">Membrane</keyword>